<organism evidence="2 3">
    <name type="scientific">Candidatus Oscillibacter excrementigallinarum</name>
    <dbReference type="NCBI Taxonomy" id="2838716"/>
    <lineage>
        <taxon>Bacteria</taxon>
        <taxon>Bacillati</taxon>
        <taxon>Bacillota</taxon>
        <taxon>Clostridia</taxon>
        <taxon>Eubacteriales</taxon>
        <taxon>Oscillospiraceae</taxon>
        <taxon>Oscillibacter</taxon>
    </lineage>
</organism>
<evidence type="ECO:0000313" key="2">
    <source>
        <dbReference type="EMBL" id="HJB12578.1"/>
    </source>
</evidence>
<dbReference type="AlphaFoldDB" id="A0A9D2RR36"/>
<dbReference type="EMBL" id="DWZJ01000018">
    <property type="protein sequence ID" value="HJB12578.1"/>
    <property type="molecule type" value="Genomic_DNA"/>
</dbReference>
<sequence>MDYFKSYVLLWVGAITGGALATVGVGLEIHLLLGLGCVVLLAALLQTWLFFRCPNCGRYWNTFGIPHYCPHCGEFIW</sequence>
<reference evidence="2" key="1">
    <citation type="journal article" date="2021" name="PeerJ">
        <title>Extensive microbial diversity within the chicken gut microbiome revealed by metagenomics and culture.</title>
        <authorList>
            <person name="Gilroy R."/>
            <person name="Ravi A."/>
            <person name="Getino M."/>
            <person name="Pursley I."/>
            <person name="Horton D.L."/>
            <person name="Alikhan N.F."/>
            <person name="Baker D."/>
            <person name="Gharbi K."/>
            <person name="Hall N."/>
            <person name="Watson M."/>
            <person name="Adriaenssens E.M."/>
            <person name="Foster-Nyarko E."/>
            <person name="Jarju S."/>
            <person name="Secka A."/>
            <person name="Antonio M."/>
            <person name="Oren A."/>
            <person name="Chaudhuri R.R."/>
            <person name="La Ragione R."/>
            <person name="Hildebrand F."/>
            <person name="Pallen M.J."/>
        </authorList>
    </citation>
    <scope>NUCLEOTIDE SEQUENCE</scope>
    <source>
        <strain evidence="2">ChiBcec18-1249</strain>
    </source>
</reference>
<keyword evidence="1" id="KW-0812">Transmembrane</keyword>
<feature type="transmembrane region" description="Helical" evidence="1">
    <location>
        <begin position="31"/>
        <end position="51"/>
    </location>
</feature>
<proteinExistence type="predicted"/>
<dbReference type="SUPFAM" id="SSF57802">
    <property type="entry name" value="Rubredoxin-like"/>
    <property type="match status" value="1"/>
</dbReference>
<reference evidence="2" key="2">
    <citation type="submission" date="2021-04" db="EMBL/GenBank/DDBJ databases">
        <authorList>
            <person name="Gilroy R."/>
        </authorList>
    </citation>
    <scope>NUCLEOTIDE SEQUENCE</scope>
    <source>
        <strain evidence="2">ChiBcec18-1249</strain>
    </source>
</reference>
<dbReference type="Proteomes" id="UP000823824">
    <property type="component" value="Unassembled WGS sequence"/>
</dbReference>
<gene>
    <name evidence="2" type="ORF">H9787_02550</name>
</gene>
<evidence type="ECO:0000256" key="1">
    <source>
        <dbReference type="SAM" id="Phobius"/>
    </source>
</evidence>
<protein>
    <submittedName>
        <fullName evidence="2">Hydrogenase maturation nickel metallochaperone HypA</fullName>
    </submittedName>
</protein>
<accession>A0A9D2RR36</accession>
<evidence type="ECO:0000313" key="3">
    <source>
        <dbReference type="Proteomes" id="UP000823824"/>
    </source>
</evidence>
<name>A0A9D2RR36_9FIRM</name>
<keyword evidence="1" id="KW-1133">Transmembrane helix</keyword>
<comment type="caution">
    <text evidence="2">The sequence shown here is derived from an EMBL/GenBank/DDBJ whole genome shotgun (WGS) entry which is preliminary data.</text>
</comment>
<keyword evidence="1" id="KW-0472">Membrane</keyword>